<dbReference type="PANTHER" id="PTHR33463:SF214">
    <property type="entry name" value="NB-ARC DOMAIN-CONTAINING DISEASE RESISTANCE PROTEIN"/>
    <property type="match status" value="1"/>
</dbReference>
<feature type="domain" description="AAA+ ATPase" evidence="5">
    <location>
        <begin position="174"/>
        <end position="311"/>
    </location>
</feature>
<dbReference type="EMBL" id="JBBPBM010000097">
    <property type="protein sequence ID" value="KAK8508899.1"/>
    <property type="molecule type" value="Genomic_DNA"/>
</dbReference>
<evidence type="ECO:0000313" key="6">
    <source>
        <dbReference type="EMBL" id="KAK8508899.1"/>
    </source>
</evidence>
<protein>
    <recommendedName>
        <fullName evidence="5">AAA+ ATPase domain-containing protein</fullName>
    </recommendedName>
</protein>
<dbReference type="InterPro" id="IPR032675">
    <property type="entry name" value="LRR_dom_sf"/>
</dbReference>
<dbReference type="Gene3D" id="1.10.8.430">
    <property type="entry name" value="Helical domain of apoptotic protease-activating factors"/>
    <property type="match status" value="1"/>
</dbReference>
<dbReference type="PANTHER" id="PTHR33463">
    <property type="entry name" value="NB-ARC DOMAIN-CONTAINING PROTEIN-RELATED"/>
    <property type="match status" value="1"/>
</dbReference>
<dbReference type="SUPFAM" id="SSF52058">
    <property type="entry name" value="L domain-like"/>
    <property type="match status" value="1"/>
</dbReference>
<evidence type="ECO:0000259" key="5">
    <source>
        <dbReference type="SMART" id="SM00382"/>
    </source>
</evidence>
<evidence type="ECO:0000256" key="4">
    <source>
        <dbReference type="ARBA" id="ARBA00022840"/>
    </source>
</evidence>
<evidence type="ECO:0000256" key="1">
    <source>
        <dbReference type="ARBA" id="ARBA00008894"/>
    </source>
</evidence>
<comment type="caution">
    <text evidence="6">The sequence shown here is derived from an EMBL/GenBank/DDBJ whole genome shotgun (WGS) entry which is preliminary data.</text>
</comment>
<dbReference type="InterPro" id="IPR050905">
    <property type="entry name" value="Plant_NBS-LRR"/>
</dbReference>
<evidence type="ECO:0000256" key="3">
    <source>
        <dbReference type="ARBA" id="ARBA00022821"/>
    </source>
</evidence>
<dbReference type="Pfam" id="PF00931">
    <property type="entry name" value="NB-ARC"/>
    <property type="match status" value="1"/>
</dbReference>
<keyword evidence="2" id="KW-0547">Nucleotide-binding</keyword>
<evidence type="ECO:0000313" key="7">
    <source>
        <dbReference type="Proteomes" id="UP001472677"/>
    </source>
</evidence>
<dbReference type="Gene3D" id="3.40.50.300">
    <property type="entry name" value="P-loop containing nucleotide triphosphate hydrolases"/>
    <property type="match status" value="1"/>
</dbReference>
<dbReference type="SMART" id="SM00382">
    <property type="entry name" value="AAA"/>
    <property type="match status" value="1"/>
</dbReference>
<organism evidence="6 7">
    <name type="scientific">Hibiscus sabdariffa</name>
    <name type="common">roselle</name>
    <dbReference type="NCBI Taxonomy" id="183260"/>
    <lineage>
        <taxon>Eukaryota</taxon>
        <taxon>Viridiplantae</taxon>
        <taxon>Streptophyta</taxon>
        <taxon>Embryophyta</taxon>
        <taxon>Tracheophyta</taxon>
        <taxon>Spermatophyta</taxon>
        <taxon>Magnoliopsida</taxon>
        <taxon>eudicotyledons</taxon>
        <taxon>Gunneridae</taxon>
        <taxon>Pentapetalae</taxon>
        <taxon>rosids</taxon>
        <taxon>malvids</taxon>
        <taxon>Malvales</taxon>
        <taxon>Malvaceae</taxon>
        <taxon>Malvoideae</taxon>
        <taxon>Hibiscus</taxon>
    </lineage>
</organism>
<evidence type="ECO:0000256" key="2">
    <source>
        <dbReference type="ARBA" id="ARBA00022741"/>
    </source>
</evidence>
<comment type="similarity">
    <text evidence="1">Belongs to the disease resistance NB-LRR family.</text>
</comment>
<dbReference type="InterPro" id="IPR042197">
    <property type="entry name" value="Apaf_helical"/>
</dbReference>
<dbReference type="SUPFAM" id="SSF52540">
    <property type="entry name" value="P-loop containing nucleoside triphosphate hydrolases"/>
    <property type="match status" value="1"/>
</dbReference>
<dbReference type="InterPro" id="IPR003593">
    <property type="entry name" value="AAA+_ATPase"/>
</dbReference>
<name>A0ABR2BPT6_9ROSI</name>
<dbReference type="Gene3D" id="3.80.10.10">
    <property type="entry name" value="Ribonuclease Inhibitor"/>
    <property type="match status" value="1"/>
</dbReference>
<dbReference type="Pfam" id="PF23247">
    <property type="entry name" value="LRR_RPS2"/>
    <property type="match status" value="1"/>
</dbReference>
<keyword evidence="4" id="KW-0067">ATP-binding</keyword>
<sequence>MEAIATGAAANVSSEAAKAILHQVKRHIIYVIFYQKYVEKFEEKHKTLIAKRTGMQRDVDAAERIGEKIKAHVLDWRNRVDKLITEEENQVKDLQVKARNKCFFGLCPGIKSRYRLSRKAEEDAIAFDDLIKECQFDRVGYPDVPEAILHTEFVTFESRKKVFNDIMESLKDSTTSMIGVYGMPGVGKTSLVKQVERQLQEVKLFGSVVTTIVSRSPDVLKIQDQIAESLGLKLEEISLVIRARRLCERLKKEKNVLIILDDLWKKLDLEEVGIPFGSQHKGCKILLTSRNKNVLCNEMDATETFVVGDLDEEEAWELFKKMAGDCVESANLRPTSIEVANKCAGLPLAIATVARALRNKSLFAWRDALRQLQTPYSENLSEISAEVYSAIELSFNHLPSDDLKQTFLLCSLLRRSTTTENLLRGLLGLGLIKGVKTLNEGRDKLLKMMSTLEESCLLLDSNTDENFFDVHDLTYIVAKSIVSKDNQVFVLKGEDVLTDWPDEESLKKLNKICLLYPTKLPDELNCPQLFHFLIYGKDQSLTLPDDFFRGATNLKVLDLTQSLEILSLSRSDIIIIPKEIGQLVKLKLLDVNRCAKLRIISPGVLSRLTRLEELYMGGTSIQWGQSSTASLAEEVGTLQVFHRRGMEVGFFGNFHYSRTINLKLSIEDLDFGIKKLLKKSEDIHLDELKGVKVALYKLSNEESLSDLKNLHIQNGLDIEYIINGENEFPQLQSLTLQSLPQLISFCPQHKIDATSSLLQHELPLFSEKISFPYLEKLWLKSINVTRIWHSQLSSTTFRTYEKLTTLKIEGCESLKHFFSFSMAKCLVHLTDFEITGCNCLKEIIFMEEIEEETQATMTLSLFPQLKSLELKDLQHLIGFCTDFKTQVIEFPAMKSLWMDNCL</sequence>
<accession>A0ABR2BPT6</accession>
<dbReference type="InterPro" id="IPR057135">
    <property type="entry name" value="At4g27190-like_LRR"/>
</dbReference>
<dbReference type="PRINTS" id="PR00364">
    <property type="entry name" value="DISEASERSIST"/>
</dbReference>
<dbReference type="Proteomes" id="UP001472677">
    <property type="component" value="Unassembled WGS sequence"/>
</dbReference>
<proteinExistence type="inferred from homology"/>
<keyword evidence="7" id="KW-1185">Reference proteome</keyword>
<gene>
    <name evidence="6" type="ORF">V6N12_035000</name>
</gene>
<dbReference type="InterPro" id="IPR002182">
    <property type="entry name" value="NB-ARC"/>
</dbReference>
<keyword evidence="3" id="KW-0611">Plant defense</keyword>
<dbReference type="InterPro" id="IPR027417">
    <property type="entry name" value="P-loop_NTPase"/>
</dbReference>
<reference evidence="6 7" key="1">
    <citation type="journal article" date="2024" name="G3 (Bethesda)">
        <title>Genome assembly of Hibiscus sabdariffa L. provides insights into metabolisms of medicinal natural products.</title>
        <authorList>
            <person name="Kim T."/>
        </authorList>
    </citation>
    <scope>NUCLEOTIDE SEQUENCE [LARGE SCALE GENOMIC DNA]</scope>
    <source>
        <strain evidence="6">TK-2024</strain>
        <tissue evidence="6">Old leaves</tissue>
    </source>
</reference>